<evidence type="ECO:0000313" key="2">
    <source>
        <dbReference type="Proteomes" id="UP000256862"/>
    </source>
</evidence>
<dbReference type="AlphaFoldDB" id="A0A976G812"/>
<dbReference type="Proteomes" id="UP000256862">
    <property type="component" value="Chromosome CO2235"/>
</dbReference>
<protein>
    <submittedName>
        <fullName evidence="1">Uncharacterized protein</fullName>
    </submittedName>
</protein>
<evidence type="ECO:0000313" key="1">
    <source>
        <dbReference type="EMBL" id="SPC10622.1"/>
    </source>
</evidence>
<gene>
    <name evidence="1" type="ORF">CO2235_10007</name>
</gene>
<organism evidence="1 2">
    <name type="scientific">Cupriavidus oxalaticus</name>
    <dbReference type="NCBI Taxonomy" id="96344"/>
    <lineage>
        <taxon>Bacteria</taxon>
        <taxon>Pseudomonadati</taxon>
        <taxon>Pseudomonadota</taxon>
        <taxon>Betaproteobacteria</taxon>
        <taxon>Burkholderiales</taxon>
        <taxon>Burkholderiaceae</taxon>
        <taxon>Cupriavidus</taxon>
    </lineage>
</organism>
<dbReference type="EMBL" id="OGUS01000109">
    <property type="protein sequence ID" value="SPC10622.1"/>
    <property type="molecule type" value="Genomic_DNA"/>
</dbReference>
<reference evidence="1 2" key="1">
    <citation type="submission" date="2018-01" db="EMBL/GenBank/DDBJ databases">
        <authorList>
            <person name="Clerissi C."/>
        </authorList>
    </citation>
    <scope>NUCLEOTIDE SEQUENCE [LARGE SCALE GENOMIC DNA]</scope>
    <source>
        <strain evidence="1">Cupriavidus oxalaticus LMG 2235</strain>
    </source>
</reference>
<sequence length="151" mass="15595">MQRVDQFVARGIERFGRGVQVQAVAAFVLHLGQQDRLALEGRRAADPVALGQHADDLGVRVLGNLPYQCLAVGRRHPVLRLDLAVGSHTRVESGLADVIVLRGGASGGVSVAGNVQALGVHSASSGRGPRPVGTVGAAAGPIIYKPTGRSI</sequence>
<proteinExistence type="predicted"/>
<accession>A0A976G812</accession>
<comment type="caution">
    <text evidence="1">The sequence shown here is derived from an EMBL/GenBank/DDBJ whole genome shotgun (WGS) entry which is preliminary data.</text>
</comment>
<name>A0A976G812_9BURK</name>